<dbReference type="RefSeq" id="WP_133943842.1">
    <property type="nucleotide sequence ID" value="NZ_SOEO01000001.1"/>
</dbReference>
<proteinExistence type="predicted"/>
<evidence type="ECO:0000313" key="2">
    <source>
        <dbReference type="Proteomes" id="UP000295313"/>
    </source>
</evidence>
<dbReference type="Proteomes" id="UP000295313">
    <property type="component" value="Unassembled WGS sequence"/>
</dbReference>
<dbReference type="OrthoDB" id="1263065at2"/>
<protein>
    <submittedName>
        <fullName evidence="1">Uncharacterized protein</fullName>
    </submittedName>
</protein>
<dbReference type="EMBL" id="SOEO01000001">
    <property type="protein sequence ID" value="TDX87226.1"/>
    <property type="molecule type" value="Genomic_DNA"/>
</dbReference>
<gene>
    <name evidence="1" type="ORF">B0I22_1413</name>
</gene>
<comment type="caution">
    <text evidence="1">The sequence shown here is derived from an EMBL/GenBank/DDBJ whole genome shotgun (WGS) entry which is preliminary data.</text>
</comment>
<accession>A0A4R8IFC8</accession>
<reference evidence="1 2" key="1">
    <citation type="submission" date="2019-03" db="EMBL/GenBank/DDBJ databases">
        <title>Genomic Encyclopedia of Type Strains, Phase III (KMG-III): the genomes of soil and plant-associated and newly described type strains.</title>
        <authorList>
            <person name="Whitman W."/>
        </authorList>
    </citation>
    <scope>NUCLEOTIDE SEQUENCE [LARGE SCALE GENOMIC DNA]</scope>
    <source>
        <strain evidence="1 2">CGMCC 1.12802</strain>
    </source>
</reference>
<dbReference type="AlphaFoldDB" id="A0A4R8IFC8"/>
<sequence length="81" mass="9521">MITQGWKFITTIPSNEPFFIEGNNVWDYEWESTDETINVEDPLYKQKYVMDVYKISVEGKEFVFAAGEFSNCIYGIYQKIA</sequence>
<keyword evidence="2" id="KW-1185">Reference proteome</keyword>
<name>A0A4R8IFC8_9FLAO</name>
<organism evidence="1 2">
    <name type="scientific">Epilithonimonas xixisoli</name>
    <dbReference type="NCBI Taxonomy" id="1476462"/>
    <lineage>
        <taxon>Bacteria</taxon>
        <taxon>Pseudomonadati</taxon>
        <taxon>Bacteroidota</taxon>
        <taxon>Flavobacteriia</taxon>
        <taxon>Flavobacteriales</taxon>
        <taxon>Weeksellaceae</taxon>
        <taxon>Chryseobacterium group</taxon>
        <taxon>Epilithonimonas</taxon>
    </lineage>
</organism>
<evidence type="ECO:0000313" key="1">
    <source>
        <dbReference type="EMBL" id="TDX87226.1"/>
    </source>
</evidence>